<proteinExistence type="predicted"/>
<gene>
    <name evidence="1" type="ORF">CK510_13960</name>
</gene>
<dbReference type="InterPro" id="IPR010985">
    <property type="entry name" value="Ribbon_hlx_hlx"/>
</dbReference>
<organism evidence="1 2">
    <name type="scientific">Brunnivagina elsteri CCALA 953</name>
    <dbReference type="NCBI Taxonomy" id="987040"/>
    <lineage>
        <taxon>Bacteria</taxon>
        <taxon>Bacillati</taxon>
        <taxon>Cyanobacteriota</taxon>
        <taxon>Cyanophyceae</taxon>
        <taxon>Nostocales</taxon>
        <taxon>Calotrichaceae</taxon>
        <taxon>Brunnivagina</taxon>
    </lineage>
</organism>
<dbReference type="GO" id="GO:0006355">
    <property type="term" value="P:regulation of DNA-templated transcription"/>
    <property type="evidence" value="ECO:0007669"/>
    <property type="project" value="InterPro"/>
</dbReference>
<dbReference type="EMBL" id="NTFS01000140">
    <property type="protein sequence ID" value="PAX53449.1"/>
    <property type="molecule type" value="Genomic_DNA"/>
</dbReference>
<comment type="caution">
    <text evidence="1">The sequence shown here is derived from an EMBL/GenBank/DDBJ whole genome shotgun (WGS) entry which is preliminary data.</text>
</comment>
<name>A0A2A2TJ63_9CYAN</name>
<reference evidence="1 2" key="1">
    <citation type="submission" date="2017-08" db="EMBL/GenBank/DDBJ databases">
        <title>Draft genome sequence of filamentous cyanobacterium Calothrix elsteri CCALA 953.</title>
        <authorList>
            <person name="Gagunashvili A.N."/>
            <person name="Elster J."/>
            <person name="Andresson O.S."/>
        </authorList>
    </citation>
    <scope>NUCLEOTIDE SEQUENCE [LARGE SCALE GENOMIC DNA]</scope>
    <source>
        <strain evidence="1 2">CCALA 953</strain>
    </source>
</reference>
<keyword evidence="2" id="KW-1185">Reference proteome</keyword>
<protein>
    <submittedName>
        <fullName evidence="1">Uncharacterized protein</fullName>
    </submittedName>
</protein>
<dbReference type="SUPFAM" id="SSF47598">
    <property type="entry name" value="Ribbon-helix-helix"/>
    <property type="match status" value="1"/>
</dbReference>
<sequence length="73" mass="8496">MGNTMGQLNIRIDEELKEAFIRKAKEHNTSATELLIEYMKQYLVTPYKNESQKIEELEKRLVKVEQVLGELAA</sequence>
<dbReference type="Proteomes" id="UP000218238">
    <property type="component" value="Unassembled WGS sequence"/>
</dbReference>
<evidence type="ECO:0000313" key="1">
    <source>
        <dbReference type="EMBL" id="PAX53449.1"/>
    </source>
</evidence>
<evidence type="ECO:0000313" key="2">
    <source>
        <dbReference type="Proteomes" id="UP000218238"/>
    </source>
</evidence>
<accession>A0A2A2TJ63</accession>
<dbReference type="AlphaFoldDB" id="A0A2A2TJ63"/>
<dbReference type="OrthoDB" id="516148at2"/>